<keyword evidence="8" id="KW-0539">Nucleus</keyword>
<evidence type="ECO:0000313" key="13">
    <source>
        <dbReference type="Proteomes" id="UP000239899"/>
    </source>
</evidence>
<accession>A0A2P6TH33</accession>
<reference evidence="12 13" key="1">
    <citation type="journal article" date="2018" name="Plant J.">
        <title>Genome sequences of Chlorella sorokiniana UTEX 1602 and Micractinium conductrix SAG 241.80: implications to maltose excretion by a green alga.</title>
        <authorList>
            <person name="Arriola M.B."/>
            <person name="Velmurugan N."/>
            <person name="Zhang Y."/>
            <person name="Plunkett M.H."/>
            <person name="Hondzo H."/>
            <person name="Barney B.M."/>
        </authorList>
    </citation>
    <scope>NUCLEOTIDE SEQUENCE [LARGE SCALE GENOMIC DNA]</scope>
    <source>
        <strain evidence="13">UTEX 1602</strain>
    </source>
</reference>
<feature type="compositionally biased region" description="Low complexity" evidence="10">
    <location>
        <begin position="1"/>
        <end position="17"/>
    </location>
</feature>
<dbReference type="GO" id="GO:0009314">
    <property type="term" value="P:response to radiation"/>
    <property type="evidence" value="ECO:0007669"/>
    <property type="project" value="TreeGrafter"/>
</dbReference>
<dbReference type="Gene3D" id="3.30.1490.100">
    <property type="entry name" value="DNA polymerase, Y-family, little finger domain"/>
    <property type="match status" value="1"/>
</dbReference>
<keyword evidence="4" id="KW-0479">Metal-binding</keyword>
<evidence type="ECO:0000256" key="6">
    <source>
        <dbReference type="ARBA" id="ARBA00022842"/>
    </source>
</evidence>
<dbReference type="InterPro" id="IPR036775">
    <property type="entry name" value="DNA_pol_Y-fam_lit_finger_sf"/>
</dbReference>
<feature type="region of interest" description="Disordered" evidence="10">
    <location>
        <begin position="1"/>
        <end position="94"/>
    </location>
</feature>
<organism evidence="12 13">
    <name type="scientific">Chlorella sorokiniana</name>
    <name type="common">Freshwater green alga</name>
    <dbReference type="NCBI Taxonomy" id="3076"/>
    <lineage>
        <taxon>Eukaryota</taxon>
        <taxon>Viridiplantae</taxon>
        <taxon>Chlorophyta</taxon>
        <taxon>core chlorophytes</taxon>
        <taxon>Trebouxiophyceae</taxon>
        <taxon>Chlorellales</taxon>
        <taxon>Chlorellaceae</taxon>
        <taxon>Chlorella clade</taxon>
        <taxon>Chlorella</taxon>
    </lineage>
</organism>
<dbReference type="GO" id="GO:0005634">
    <property type="term" value="C:nucleus"/>
    <property type="evidence" value="ECO:0007669"/>
    <property type="project" value="UniProtKB-SubCell"/>
</dbReference>
<dbReference type="InterPro" id="IPR023214">
    <property type="entry name" value="HAD_sf"/>
</dbReference>
<keyword evidence="7" id="KW-0234">DNA repair</keyword>
<dbReference type="GO" id="GO:0008253">
    <property type="term" value="F:5'-nucleotidase activity"/>
    <property type="evidence" value="ECO:0007669"/>
    <property type="project" value="InterPro"/>
</dbReference>
<dbReference type="GO" id="GO:0006281">
    <property type="term" value="P:DNA repair"/>
    <property type="evidence" value="ECO:0007669"/>
    <property type="project" value="UniProtKB-KW"/>
</dbReference>
<feature type="compositionally biased region" description="Low complexity" evidence="10">
    <location>
        <begin position="24"/>
        <end position="44"/>
    </location>
</feature>
<dbReference type="Proteomes" id="UP000239899">
    <property type="component" value="Unassembled WGS sequence"/>
</dbReference>
<feature type="active site" description="Nucleophile" evidence="9">
    <location>
        <position position="100"/>
    </location>
</feature>
<evidence type="ECO:0000256" key="9">
    <source>
        <dbReference type="PIRSR" id="PIRSR610708-1"/>
    </source>
</evidence>
<dbReference type="GO" id="GO:0003887">
    <property type="term" value="F:DNA-directed DNA polymerase activity"/>
    <property type="evidence" value="ECO:0007669"/>
    <property type="project" value="TreeGrafter"/>
</dbReference>
<evidence type="ECO:0000259" key="11">
    <source>
        <dbReference type="PROSITE" id="PS50173"/>
    </source>
</evidence>
<evidence type="ECO:0000256" key="10">
    <source>
        <dbReference type="SAM" id="MobiDB-lite"/>
    </source>
</evidence>
<dbReference type="Gene3D" id="3.30.70.270">
    <property type="match status" value="2"/>
</dbReference>
<feature type="active site" description="Proton donor" evidence="9">
    <location>
        <position position="102"/>
    </location>
</feature>
<feature type="compositionally biased region" description="Low complexity" evidence="10">
    <location>
        <begin position="56"/>
        <end position="75"/>
    </location>
</feature>
<evidence type="ECO:0000256" key="2">
    <source>
        <dbReference type="ARBA" id="ARBA00022679"/>
    </source>
</evidence>
<dbReference type="EMBL" id="LHPG02000016">
    <property type="protein sequence ID" value="PRW33594.1"/>
    <property type="molecule type" value="Genomic_DNA"/>
</dbReference>
<feature type="compositionally biased region" description="Gly residues" evidence="10">
    <location>
        <begin position="961"/>
        <end position="1001"/>
    </location>
</feature>
<dbReference type="Gene3D" id="3.40.1170.60">
    <property type="match status" value="1"/>
</dbReference>
<dbReference type="GO" id="GO:0003684">
    <property type="term" value="F:damaged DNA binding"/>
    <property type="evidence" value="ECO:0007669"/>
    <property type="project" value="InterPro"/>
</dbReference>
<dbReference type="InterPro" id="IPR036412">
    <property type="entry name" value="HAD-like_sf"/>
</dbReference>
<evidence type="ECO:0000256" key="4">
    <source>
        <dbReference type="ARBA" id="ARBA00022723"/>
    </source>
</evidence>
<feature type="compositionally biased region" description="Low complexity" evidence="10">
    <location>
        <begin position="770"/>
        <end position="785"/>
    </location>
</feature>
<dbReference type="InterPro" id="IPR052230">
    <property type="entry name" value="DNA_polymerase_eta"/>
</dbReference>
<dbReference type="Pfam" id="PF00817">
    <property type="entry name" value="IMS"/>
    <property type="match status" value="1"/>
</dbReference>
<dbReference type="OrthoDB" id="5723at2759"/>
<feature type="region of interest" description="Disordered" evidence="10">
    <location>
        <begin position="642"/>
        <end position="661"/>
    </location>
</feature>
<proteinExistence type="predicted"/>
<gene>
    <name evidence="12" type="ORF">C2E21_7591</name>
</gene>
<keyword evidence="6" id="KW-0460">Magnesium</keyword>
<feature type="compositionally biased region" description="Low complexity" evidence="10">
    <location>
        <begin position="799"/>
        <end position="819"/>
    </location>
</feature>
<feature type="compositionally biased region" description="Polar residues" evidence="10">
    <location>
        <begin position="646"/>
        <end position="658"/>
    </location>
</feature>
<dbReference type="PROSITE" id="PS50173">
    <property type="entry name" value="UMUC"/>
    <property type="match status" value="1"/>
</dbReference>
<dbReference type="GO" id="GO:0009264">
    <property type="term" value="P:deoxyribonucleotide catabolic process"/>
    <property type="evidence" value="ECO:0007669"/>
    <property type="project" value="InterPro"/>
</dbReference>
<evidence type="ECO:0000256" key="7">
    <source>
        <dbReference type="ARBA" id="ARBA00023204"/>
    </source>
</evidence>
<dbReference type="InterPro" id="IPR001126">
    <property type="entry name" value="UmuC"/>
</dbReference>
<dbReference type="STRING" id="3076.A0A2P6TH33"/>
<keyword evidence="13" id="KW-1185">Reference proteome</keyword>
<dbReference type="GO" id="GO:0035861">
    <property type="term" value="C:site of double-strand break"/>
    <property type="evidence" value="ECO:0007669"/>
    <property type="project" value="TreeGrafter"/>
</dbReference>
<dbReference type="SUPFAM" id="SSF56784">
    <property type="entry name" value="HAD-like"/>
    <property type="match status" value="1"/>
</dbReference>
<dbReference type="PANTHER" id="PTHR45873:SF1">
    <property type="entry name" value="DNA POLYMERASE ETA"/>
    <property type="match status" value="1"/>
</dbReference>
<dbReference type="Gene3D" id="3.40.50.1000">
    <property type="entry name" value="HAD superfamily/HAD-like"/>
    <property type="match status" value="1"/>
</dbReference>
<dbReference type="PANTHER" id="PTHR45873">
    <property type="entry name" value="DNA POLYMERASE ETA"/>
    <property type="match status" value="1"/>
</dbReference>
<dbReference type="Pfam" id="PF21704">
    <property type="entry name" value="POLH-Rev1_HhH"/>
    <property type="match status" value="1"/>
</dbReference>
<evidence type="ECO:0000256" key="5">
    <source>
        <dbReference type="ARBA" id="ARBA00022763"/>
    </source>
</evidence>
<protein>
    <submittedName>
        <fullName evidence="12">DNA RNA polymerase</fullName>
    </submittedName>
</protein>
<dbReference type="GO" id="GO:0042276">
    <property type="term" value="P:error-prone translesion synthesis"/>
    <property type="evidence" value="ECO:0007669"/>
    <property type="project" value="TreeGrafter"/>
</dbReference>
<keyword evidence="2" id="KW-0808">Transferase</keyword>
<dbReference type="GO" id="GO:0046872">
    <property type="term" value="F:metal ion binding"/>
    <property type="evidence" value="ECO:0007669"/>
    <property type="project" value="UniProtKB-KW"/>
</dbReference>
<dbReference type="Gene3D" id="1.10.150.20">
    <property type="entry name" value="5' to 3' exonuclease, C-terminal subdomain"/>
    <property type="match status" value="1"/>
</dbReference>
<dbReference type="GO" id="GO:0005657">
    <property type="term" value="C:replication fork"/>
    <property type="evidence" value="ECO:0007669"/>
    <property type="project" value="TreeGrafter"/>
</dbReference>
<evidence type="ECO:0000256" key="1">
    <source>
        <dbReference type="ARBA" id="ARBA00004123"/>
    </source>
</evidence>
<dbReference type="SUPFAM" id="SSF56672">
    <property type="entry name" value="DNA/RNA polymerases"/>
    <property type="match status" value="1"/>
</dbReference>
<dbReference type="FunFam" id="3.40.1170.60:FF:000003">
    <property type="entry name" value="DNA polymerase eta"/>
    <property type="match status" value="1"/>
</dbReference>
<feature type="compositionally biased region" description="Low complexity" evidence="10">
    <location>
        <begin position="356"/>
        <end position="368"/>
    </location>
</feature>
<feature type="region of interest" description="Disordered" evidence="10">
    <location>
        <begin position="957"/>
        <end position="1012"/>
    </location>
</feature>
<evidence type="ECO:0000256" key="8">
    <source>
        <dbReference type="ARBA" id="ARBA00023242"/>
    </source>
</evidence>
<comment type="subcellular location">
    <subcellularLocation>
        <location evidence="1">Nucleus</location>
    </subcellularLocation>
</comment>
<feature type="region of interest" description="Disordered" evidence="10">
    <location>
        <begin position="896"/>
        <end position="921"/>
    </location>
</feature>
<dbReference type="InterPro" id="IPR043128">
    <property type="entry name" value="Rev_trsase/Diguanyl_cyclase"/>
</dbReference>
<keyword evidence="3" id="KW-0548">Nucleotidyltransferase</keyword>
<comment type="caution">
    <text evidence="12">The sequence shown here is derived from an EMBL/GenBank/DDBJ whole genome shotgun (WGS) entry which is preliminary data.</text>
</comment>
<feature type="region of interest" description="Disordered" evidence="10">
    <location>
        <begin position="352"/>
        <end position="373"/>
    </location>
</feature>
<sequence length="1012" mass="103325">MQHALLQPPAAAQLQRGAPRRPARWAAPAASLQQSSSGGPLGSRRAGRAEPAAVGREAVASTTAERAAVAASAPGLLGGGSPRSSSSRSSQPRRLRVAVDVDEVLGRFLHSLNQFCHEEYDMRYSVSDYWVYDFAKIWQCSQDHSNNLVHEFFDSHHFAAGIEAIPGAYDSLARLRGPCDLMVVTSRQHCIQEPTLEWLERHFPQIFSEVHFGNHFALEGASRKKSEICRAIGAEVLIDDNPSYAVECAQAGIHVLLYDWDHGYPWSKTADGPTHPRITRVRDWAEVEQVEMKRLGIPAETPCAVQQWEGLIAVNYPARARGITRHMRVKEAKKICPELVLVHVETIGADAGSEGATDADTSTASPAPGAGGAAGAAAAAAAAAAAGGSSENRRLTQKACLERYRRSTAEVLVLLHRLAPGCTIEKASIDEVYMDVTSMVDQEVTQNRTGAGSSVDAFGWNSIVVGGPLDPASQIERRLAAGAGIACRLRGALREQMGYTASTGIATNKLLAKIGSAMHKPNQQTLIPPRSVPQVMQDLPLSKLRGFGGKLGEQLEALGCTTAGQVQQLPRATLVARFGAERAAAIDEAVRGVSHEAVQEKERPKSMLAAKSFNHTSDLAALEGWFRVLAQELAARMAADEAQGGANANSERSKSCSMPRSGAGGAPSAAVIAEAAFSLFKAKCASEALPCSRLAISAADFADLPAANGSAITRFFAPKAAGSTASEAAAGGAAGAAAAEPTAAVDNGRDGSGMGGRGPDASPVQQQQRAAGAGSKAPAGPSISSMFERAQKRQRLETQQQQQQQSTGAPVSEEAPQVAAQAAAVDSQYAPAARGAGAGAAEAAGAGAGAAEAAGAEEAAGAAAQAAAGAQAQQTLKCPAAVAAAAAAADGGEAAAGGVAPAAEDPAPASGNPAAAATAEEPGAAADAAALAGVDIEEQKRILRDIAMFQRLAQRSTGAAAGSGSGGSSGSKAGGGGGGRSKGKAGGGGRGKGGAAGGGKQQPGISAFFAKK</sequence>
<evidence type="ECO:0000256" key="3">
    <source>
        <dbReference type="ARBA" id="ARBA00022695"/>
    </source>
</evidence>
<evidence type="ECO:0000313" key="12">
    <source>
        <dbReference type="EMBL" id="PRW33594.1"/>
    </source>
</evidence>
<feature type="domain" description="UmuC" evidence="11">
    <location>
        <begin position="311"/>
        <end position="548"/>
    </location>
</feature>
<feature type="region of interest" description="Disordered" evidence="10">
    <location>
        <begin position="736"/>
        <end position="819"/>
    </location>
</feature>
<dbReference type="SUPFAM" id="SSF100879">
    <property type="entry name" value="Lesion bypass DNA polymerase (Y-family), little finger domain"/>
    <property type="match status" value="1"/>
</dbReference>
<dbReference type="AlphaFoldDB" id="A0A2P6TH33"/>
<dbReference type="InterPro" id="IPR043502">
    <property type="entry name" value="DNA/RNA_pol_sf"/>
</dbReference>
<name>A0A2P6TH33_CHLSO</name>
<keyword evidence="5" id="KW-0227">DNA damage</keyword>